<protein>
    <submittedName>
        <fullName evidence="1">DUF4262 domain-containing protein</fullName>
    </submittedName>
</protein>
<sequence length="151" mass="16389">MDPGERAFAELRRMVDAHGWAIRHVLGNSSAAPFSYTVGLTAKGWDELLITGLPAEVADVFIRNAVDEQDSSGAFRAGDRTEALTESGSVAFIRVEDRSGLTAAGRMLGDFEALQMVWPDSNDNFPWDIGYRNPPTAQPLLGPASRPDRAL</sequence>
<accession>A0ABU0XHB4</accession>
<evidence type="ECO:0000313" key="2">
    <source>
        <dbReference type="Proteomes" id="UP001230289"/>
    </source>
</evidence>
<keyword evidence="2" id="KW-1185">Reference proteome</keyword>
<organism evidence="1 2">
    <name type="scientific">Microbacterium capsulatum</name>
    <dbReference type="NCBI Taxonomy" id="3041921"/>
    <lineage>
        <taxon>Bacteria</taxon>
        <taxon>Bacillati</taxon>
        <taxon>Actinomycetota</taxon>
        <taxon>Actinomycetes</taxon>
        <taxon>Micrococcales</taxon>
        <taxon>Microbacteriaceae</taxon>
        <taxon>Microbacterium</taxon>
    </lineage>
</organism>
<dbReference type="Proteomes" id="UP001230289">
    <property type="component" value="Unassembled WGS sequence"/>
</dbReference>
<proteinExistence type="predicted"/>
<dbReference type="RefSeq" id="WP_308488902.1">
    <property type="nucleotide sequence ID" value="NZ_JAVFCB010000004.1"/>
</dbReference>
<dbReference type="EMBL" id="JAVFCB010000004">
    <property type="protein sequence ID" value="MDQ4213963.1"/>
    <property type="molecule type" value="Genomic_DNA"/>
</dbReference>
<name>A0ABU0XHB4_9MICO</name>
<gene>
    <name evidence="1" type="ORF">RBR11_08545</name>
</gene>
<reference evidence="1 2" key="1">
    <citation type="submission" date="2023-08" db="EMBL/GenBank/DDBJ databases">
        <title>Microbacterium sp. nov., isolated from a waste landfill.</title>
        <authorList>
            <person name="Wen W."/>
        </authorList>
    </citation>
    <scope>NUCLEOTIDE SEQUENCE [LARGE SCALE GENOMIC DNA]</scope>
    <source>
        <strain evidence="1 2">ASV81</strain>
    </source>
</reference>
<evidence type="ECO:0000313" key="1">
    <source>
        <dbReference type="EMBL" id="MDQ4213963.1"/>
    </source>
</evidence>
<dbReference type="Pfam" id="PF14081">
    <property type="entry name" value="DUF4262"/>
    <property type="match status" value="1"/>
</dbReference>
<dbReference type="InterPro" id="IPR025358">
    <property type="entry name" value="DUF4262"/>
</dbReference>
<comment type="caution">
    <text evidence="1">The sequence shown here is derived from an EMBL/GenBank/DDBJ whole genome shotgun (WGS) entry which is preliminary data.</text>
</comment>